<reference evidence="2" key="1">
    <citation type="journal article" date="2019" name="Int. J. Syst. Evol. Microbiol.">
        <title>The Global Catalogue of Microorganisms (GCM) 10K type strain sequencing project: providing services to taxonomists for standard genome sequencing and annotation.</title>
        <authorList>
            <consortium name="The Broad Institute Genomics Platform"/>
            <consortium name="The Broad Institute Genome Sequencing Center for Infectious Disease"/>
            <person name="Wu L."/>
            <person name="Ma J."/>
        </authorList>
    </citation>
    <scope>NUCLEOTIDE SEQUENCE [LARGE SCALE GENOMIC DNA]</scope>
    <source>
        <strain evidence="2">CCM 8689</strain>
    </source>
</reference>
<keyword evidence="1" id="KW-0503">Monooxygenase</keyword>
<dbReference type="RefSeq" id="WP_378959941.1">
    <property type="nucleotide sequence ID" value="NZ_JBHRXC010000001.1"/>
</dbReference>
<evidence type="ECO:0000313" key="1">
    <source>
        <dbReference type="EMBL" id="MFC4196608.1"/>
    </source>
</evidence>
<dbReference type="SUPFAM" id="SSF54909">
    <property type="entry name" value="Dimeric alpha+beta barrel"/>
    <property type="match status" value="1"/>
</dbReference>
<proteinExistence type="predicted"/>
<comment type="caution">
    <text evidence="1">The sequence shown here is derived from an EMBL/GenBank/DDBJ whole genome shotgun (WGS) entry which is preliminary data.</text>
</comment>
<dbReference type="Proteomes" id="UP001595792">
    <property type="component" value="Unassembled WGS sequence"/>
</dbReference>
<name>A0ABV8NLE2_9SPHI</name>
<accession>A0ABV8NLE2</accession>
<keyword evidence="1" id="KW-0560">Oxidoreductase</keyword>
<protein>
    <submittedName>
        <fullName evidence="1">Quinol monooxygenase</fullName>
        <ecNumber evidence="1">1.-.-.-</ecNumber>
    </submittedName>
</protein>
<dbReference type="InterPro" id="IPR011008">
    <property type="entry name" value="Dimeric_a/b-barrel"/>
</dbReference>
<organism evidence="1 2">
    <name type="scientific">Pedobacter jamesrossensis</name>
    <dbReference type="NCBI Taxonomy" id="1908238"/>
    <lineage>
        <taxon>Bacteria</taxon>
        <taxon>Pseudomonadati</taxon>
        <taxon>Bacteroidota</taxon>
        <taxon>Sphingobacteriia</taxon>
        <taxon>Sphingobacteriales</taxon>
        <taxon>Sphingobacteriaceae</taxon>
        <taxon>Pedobacter</taxon>
    </lineage>
</organism>
<keyword evidence="2" id="KW-1185">Reference proteome</keyword>
<dbReference type="GO" id="GO:0004497">
    <property type="term" value="F:monooxygenase activity"/>
    <property type="evidence" value="ECO:0007669"/>
    <property type="project" value="UniProtKB-KW"/>
</dbReference>
<sequence length="102" mass="11983">MKKLALSIKFTTTDKNREEFKDILIDLFNVIASEEKFVDASIAEAMEDPNSILVYETWNSTVPEFMEKQMAREYRIPFEKALVNLGVKREPEVFFTIKEWKA</sequence>
<gene>
    <name evidence="1" type="ORF">ACFOUY_07860</name>
</gene>
<dbReference type="EMBL" id="JBHSBY010000035">
    <property type="protein sequence ID" value="MFC4196608.1"/>
    <property type="molecule type" value="Genomic_DNA"/>
</dbReference>
<evidence type="ECO:0000313" key="2">
    <source>
        <dbReference type="Proteomes" id="UP001595792"/>
    </source>
</evidence>
<dbReference type="Gene3D" id="3.30.70.100">
    <property type="match status" value="1"/>
</dbReference>
<dbReference type="EC" id="1.-.-.-" evidence="1"/>